<name>A0A2A4XEW0_9GAMM</name>
<accession>A0A2A4XEW0</accession>
<dbReference type="InterPro" id="IPR007445">
    <property type="entry name" value="PilO"/>
</dbReference>
<evidence type="ECO:0000256" key="1">
    <source>
        <dbReference type="SAM" id="Phobius"/>
    </source>
</evidence>
<dbReference type="GO" id="GO:0043683">
    <property type="term" value="P:type IV pilus assembly"/>
    <property type="evidence" value="ECO:0007669"/>
    <property type="project" value="InterPro"/>
</dbReference>
<protein>
    <submittedName>
        <fullName evidence="2">Pilus assembly protein PilP</fullName>
    </submittedName>
</protein>
<dbReference type="Gene3D" id="3.30.70.60">
    <property type="match status" value="1"/>
</dbReference>
<keyword evidence="1" id="KW-1133">Transmembrane helix</keyword>
<dbReference type="PIRSF" id="PIRSF016482">
    <property type="entry name" value="PilO"/>
    <property type="match status" value="1"/>
</dbReference>
<dbReference type="EMBL" id="NVUL01000006">
    <property type="protein sequence ID" value="PCI81178.1"/>
    <property type="molecule type" value="Genomic_DNA"/>
</dbReference>
<keyword evidence="1" id="KW-0472">Membrane</keyword>
<sequence>MSLIKNITNDLRNFDWNDLQDVETIGIWPAPVKVIITLIIIVSCLAGGYFFHIQNLQTELQEVAGEEGSLRIEFEQKAFLAANLEEYRAQTVQMEESFTELLRQLPSFTEVPGLIEDVTQTGEGSGLEFDDLVLPEEEIQEFYIEIPMNLDVVGDFHDFGTFVSGVASLDRIVTLHDFSITARTDSFLDMSIVARTYRYKDVDEVVQ</sequence>
<proteinExistence type="predicted"/>
<keyword evidence="1" id="KW-0812">Transmembrane</keyword>
<organism evidence="2 3">
    <name type="scientific">SAR86 cluster bacterium</name>
    <dbReference type="NCBI Taxonomy" id="2030880"/>
    <lineage>
        <taxon>Bacteria</taxon>
        <taxon>Pseudomonadati</taxon>
        <taxon>Pseudomonadota</taxon>
        <taxon>Gammaproteobacteria</taxon>
        <taxon>SAR86 cluster</taxon>
    </lineage>
</organism>
<dbReference type="Pfam" id="PF04350">
    <property type="entry name" value="PilO"/>
    <property type="match status" value="1"/>
</dbReference>
<reference evidence="3" key="1">
    <citation type="submission" date="2017-08" db="EMBL/GenBank/DDBJ databases">
        <title>A dynamic microbial community with high functional redundancy inhabits the cold, oxic subseafloor aquifer.</title>
        <authorList>
            <person name="Tully B.J."/>
            <person name="Wheat C.G."/>
            <person name="Glazer B.T."/>
            <person name="Huber J.A."/>
        </authorList>
    </citation>
    <scope>NUCLEOTIDE SEQUENCE [LARGE SCALE GENOMIC DNA]</scope>
</reference>
<dbReference type="GO" id="GO:0043107">
    <property type="term" value="P:type IV pilus-dependent motility"/>
    <property type="evidence" value="ECO:0007669"/>
    <property type="project" value="InterPro"/>
</dbReference>
<dbReference type="InterPro" id="IPR014717">
    <property type="entry name" value="Transl_elong_EF1B/ribsomal_bS6"/>
</dbReference>
<evidence type="ECO:0000313" key="2">
    <source>
        <dbReference type="EMBL" id="PCI81178.1"/>
    </source>
</evidence>
<dbReference type="Proteomes" id="UP000218767">
    <property type="component" value="Unassembled WGS sequence"/>
</dbReference>
<dbReference type="Gene3D" id="1.10.287.540">
    <property type="entry name" value="Helix hairpin bin"/>
    <property type="match status" value="1"/>
</dbReference>
<dbReference type="PANTHER" id="PTHR39555:SF1">
    <property type="entry name" value="TYPE IV PILUS INNER MEMBRANE COMPONENT PILO"/>
    <property type="match status" value="1"/>
</dbReference>
<feature type="transmembrane region" description="Helical" evidence="1">
    <location>
        <begin position="30"/>
        <end position="51"/>
    </location>
</feature>
<dbReference type="AlphaFoldDB" id="A0A2A4XEW0"/>
<gene>
    <name evidence="2" type="ORF">COB20_02110</name>
</gene>
<evidence type="ECO:0000313" key="3">
    <source>
        <dbReference type="Proteomes" id="UP000218767"/>
    </source>
</evidence>
<dbReference type="PANTHER" id="PTHR39555">
    <property type="entry name" value="FIMBRIAL ASSEMBLY PROTEIN PILO-LIKE PROTEIN-RELATED"/>
    <property type="match status" value="1"/>
</dbReference>
<comment type="caution">
    <text evidence="2">The sequence shown here is derived from an EMBL/GenBank/DDBJ whole genome shotgun (WGS) entry which is preliminary data.</text>
</comment>